<dbReference type="PANTHER" id="PTHR47219:SF25">
    <property type="entry name" value="RAB-GAP TBC DOMAIN-CONTAINING PROTEIN"/>
    <property type="match status" value="1"/>
</dbReference>
<evidence type="ECO:0000313" key="4">
    <source>
        <dbReference type="Proteomes" id="UP000054560"/>
    </source>
</evidence>
<dbReference type="Pfam" id="PF23436">
    <property type="entry name" value="RabGap-TBC_2"/>
    <property type="match status" value="1"/>
</dbReference>
<dbReference type="eggNOG" id="KOG1102">
    <property type="taxonomic scope" value="Eukaryota"/>
</dbReference>
<dbReference type="GeneID" id="25908193"/>
<protein>
    <recommendedName>
        <fullName evidence="2">Rab-GAP TBC domain-containing protein</fullName>
    </recommendedName>
</protein>
<dbReference type="PANTHER" id="PTHR47219">
    <property type="entry name" value="RAB GTPASE-ACTIVATING PROTEIN 1-LIKE"/>
    <property type="match status" value="1"/>
</dbReference>
<dbReference type="STRING" id="667725.A0A0L0FTC3"/>
<dbReference type="AlphaFoldDB" id="A0A0L0FTC3"/>
<dbReference type="RefSeq" id="XP_014153831.1">
    <property type="nucleotide sequence ID" value="XM_014298356.1"/>
</dbReference>
<accession>A0A0L0FTC3</accession>
<keyword evidence="4" id="KW-1185">Reference proteome</keyword>
<dbReference type="OrthoDB" id="294251at2759"/>
<feature type="transmembrane region" description="Helical" evidence="1">
    <location>
        <begin position="24"/>
        <end position="47"/>
    </location>
</feature>
<evidence type="ECO:0000259" key="2">
    <source>
        <dbReference type="PROSITE" id="PS50086"/>
    </source>
</evidence>
<name>A0A0L0FTC3_9EUKA</name>
<evidence type="ECO:0000313" key="3">
    <source>
        <dbReference type="EMBL" id="KNC79929.1"/>
    </source>
</evidence>
<keyword evidence="1" id="KW-0472">Membrane</keyword>
<dbReference type="InterPro" id="IPR035969">
    <property type="entry name" value="Rab-GAP_TBC_sf"/>
</dbReference>
<dbReference type="GO" id="GO:0031267">
    <property type="term" value="F:small GTPase binding"/>
    <property type="evidence" value="ECO:0007669"/>
    <property type="project" value="TreeGrafter"/>
</dbReference>
<feature type="domain" description="Rab-GAP TBC" evidence="2">
    <location>
        <begin position="1"/>
        <end position="34"/>
    </location>
</feature>
<dbReference type="InterPro" id="IPR050302">
    <property type="entry name" value="Rab_GAP_TBC_domain"/>
</dbReference>
<organism evidence="3 4">
    <name type="scientific">Sphaeroforma arctica JP610</name>
    <dbReference type="NCBI Taxonomy" id="667725"/>
    <lineage>
        <taxon>Eukaryota</taxon>
        <taxon>Ichthyosporea</taxon>
        <taxon>Ichthyophonida</taxon>
        <taxon>Sphaeroforma</taxon>
    </lineage>
</organism>
<proteinExistence type="predicted"/>
<evidence type="ECO:0000256" key="1">
    <source>
        <dbReference type="SAM" id="Phobius"/>
    </source>
</evidence>
<keyword evidence="1" id="KW-0812">Transmembrane</keyword>
<keyword evidence="1" id="KW-1133">Transmembrane helix</keyword>
<dbReference type="GO" id="GO:0005096">
    <property type="term" value="F:GTPase activator activity"/>
    <property type="evidence" value="ECO:0007669"/>
    <property type="project" value="TreeGrafter"/>
</dbReference>
<dbReference type="EMBL" id="KQ242222">
    <property type="protein sequence ID" value="KNC79929.1"/>
    <property type="molecule type" value="Genomic_DNA"/>
</dbReference>
<dbReference type="Proteomes" id="UP000054560">
    <property type="component" value="Unassembled WGS sequence"/>
</dbReference>
<sequence>MTSAYASKWFLQCFLDKLPFGVVIRLWDCFLLEGYTVIQAIALSIIISNKKRLMKGDFEKILNFLSSEMSNSEVNTKALFRSTTKYLAMLKKVDRKQSRRIKKSQTSVK</sequence>
<dbReference type="SUPFAM" id="SSF47923">
    <property type="entry name" value="Ypt/Rab-GAP domain of gyp1p"/>
    <property type="match status" value="1"/>
</dbReference>
<reference evidence="3 4" key="1">
    <citation type="submission" date="2011-02" db="EMBL/GenBank/DDBJ databases">
        <title>The Genome Sequence of Sphaeroforma arctica JP610.</title>
        <authorList>
            <consortium name="The Broad Institute Genome Sequencing Platform"/>
            <person name="Russ C."/>
            <person name="Cuomo C."/>
            <person name="Young S.K."/>
            <person name="Zeng Q."/>
            <person name="Gargeya S."/>
            <person name="Alvarado L."/>
            <person name="Berlin A."/>
            <person name="Chapman S.B."/>
            <person name="Chen Z."/>
            <person name="Freedman E."/>
            <person name="Gellesch M."/>
            <person name="Goldberg J."/>
            <person name="Griggs A."/>
            <person name="Gujja S."/>
            <person name="Heilman E."/>
            <person name="Heiman D."/>
            <person name="Howarth C."/>
            <person name="Mehta T."/>
            <person name="Neiman D."/>
            <person name="Pearson M."/>
            <person name="Roberts A."/>
            <person name="Saif S."/>
            <person name="Shea T."/>
            <person name="Shenoy N."/>
            <person name="Sisk P."/>
            <person name="Stolte C."/>
            <person name="Sykes S."/>
            <person name="White J."/>
            <person name="Yandava C."/>
            <person name="Burger G."/>
            <person name="Gray M.W."/>
            <person name="Holland P.W.H."/>
            <person name="King N."/>
            <person name="Lang F.B.F."/>
            <person name="Roger A.J."/>
            <person name="Ruiz-Trillo I."/>
            <person name="Haas B."/>
            <person name="Nusbaum C."/>
            <person name="Birren B."/>
        </authorList>
    </citation>
    <scope>NUCLEOTIDE SEQUENCE [LARGE SCALE GENOMIC DNA]</scope>
    <source>
        <strain evidence="3 4">JP610</strain>
    </source>
</reference>
<dbReference type="InterPro" id="IPR000195">
    <property type="entry name" value="Rab-GAP-TBC_dom"/>
</dbReference>
<dbReference type="Gene3D" id="1.10.472.80">
    <property type="entry name" value="Ypt/Rab-GAP domain of gyp1p, domain 3"/>
    <property type="match status" value="1"/>
</dbReference>
<gene>
    <name evidence="3" type="ORF">SARC_07689</name>
</gene>
<dbReference type="PROSITE" id="PS50086">
    <property type="entry name" value="TBC_RABGAP"/>
    <property type="match status" value="1"/>
</dbReference>